<sequence length="93" mass="10553">ILTGPNNYEIWKVRISAKLHVEKVFGVVSGTDIKPAPSTLITSSDIREWQEHDEKAHGIIQIRISDSLLMKTRNEPSSKELFDALVKFHETPN</sequence>
<name>A0A0C9TRW7_PAXIN</name>
<accession>A0A0C9TRW7</accession>
<reference evidence="1 2" key="1">
    <citation type="submission" date="2014-06" db="EMBL/GenBank/DDBJ databases">
        <authorList>
            <consortium name="DOE Joint Genome Institute"/>
            <person name="Kuo A."/>
            <person name="Kohler A."/>
            <person name="Nagy L.G."/>
            <person name="Floudas D."/>
            <person name="Copeland A."/>
            <person name="Barry K.W."/>
            <person name="Cichocki N."/>
            <person name="Veneault-Fourrey C."/>
            <person name="LaButti K."/>
            <person name="Lindquist E.A."/>
            <person name="Lipzen A."/>
            <person name="Lundell T."/>
            <person name="Morin E."/>
            <person name="Murat C."/>
            <person name="Sun H."/>
            <person name="Tunlid A."/>
            <person name="Henrissat B."/>
            <person name="Grigoriev I.V."/>
            <person name="Hibbett D.S."/>
            <person name="Martin F."/>
            <person name="Nordberg H.P."/>
            <person name="Cantor M.N."/>
            <person name="Hua S.X."/>
        </authorList>
    </citation>
    <scope>NUCLEOTIDE SEQUENCE [LARGE SCALE GENOMIC DNA]</scope>
    <source>
        <strain evidence="1 2">ATCC 200175</strain>
    </source>
</reference>
<dbReference type="Proteomes" id="UP000053647">
    <property type="component" value="Unassembled WGS sequence"/>
</dbReference>
<reference evidence="2" key="2">
    <citation type="submission" date="2015-01" db="EMBL/GenBank/DDBJ databases">
        <title>Evolutionary Origins and Diversification of the Mycorrhizal Mutualists.</title>
        <authorList>
            <consortium name="DOE Joint Genome Institute"/>
            <consortium name="Mycorrhizal Genomics Consortium"/>
            <person name="Kohler A."/>
            <person name="Kuo A."/>
            <person name="Nagy L.G."/>
            <person name="Floudas D."/>
            <person name="Copeland A."/>
            <person name="Barry K.W."/>
            <person name="Cichocki N."/>
            <person name="Veneault-Fourrey C."/>
            <person name="LaButti K."/>
            <person name="Lindquist E.A."/>
            <person name="Lipzen A."/>
            <person name="Lundell T."/>
            <person name="Morin E."/>
            <person name="Murat C."/>
            <person name="Riley R."/>
            <person name="Ohm R."/>
            <person name="Sun H."/>
            <person name="Tunlid A."/>
            <person name="Henrissat B."/>
            <person name="Grigoriev I.V."/>
            <person name="Hibbett D.S."/>
            <person name="Martin F."/>
        </authorList>
    </citation>
    <scope>NUCLEOTIDE SEQUENCE [LARGE SCALE GENOMIC DNA]</scope>
    <source>
        <strain evidence="2">ATCC 200175</strain>
    </source>
</reference>
<feature type="non-terminal residue" evidence="1">
    <location>
        <position position="93"/>
    </location>
</feature>
<dbReference type="OrthoDB" id="2686319at2759"/>
<evidence type="ECO:0000313" key="2">
    <source>
        <dbReference type="Proteomes" id="UP000053647"/>
    </source>
</evidence>
<dbReference type="AlphaFoldDB" id="A0A0C9TRW7"/>
<dbReference type="EMBL" id="KN819403">
    <property type="protein sequence ID" value="KIJ10562.1"/>
    <property type="molecule type" value="Genomic_DNA"/>
</dbReference>
<feature type="non-terminal residue" evidence="1">
    <location>
        <position position="1"/>
    </location>
</feature>
<dbReference type="Pfam" id="PF14223">
    <property type="entry name" value="Retrotran_gag_2"/>
    <property type="match status" value="1"/>
</dbReference>
<organism evidence="1 2">
    <name type="scientific">Paxillus involutus ATCC 200175</name>
    <dbReference type="NCBI Taxonomy" id="664439"/>
    <lineage>
        <taxon>Eukaryota</taxon>
        <taxon>Fungi</taxon>
        <taxon>Dikarya</taxon>
        <taxon>Basidiomycota</taxon>
        <taxon>Agaricomycotina</taxon>
        <taxon>Agaricomycetes</taxon>
        <taxon>Agaricomycetidae</taxon>
        <taxon>Boletales</taxon>
        <taxon>Paxilineae</taxon>
        <taxon>Paxillaceae</taxon>
        <taxon>Paxillus</taxon>
    </lineage>
</organism>
<evidence type="ECO:0008006" key="3">
    <source>
        <dbReference type="Google" id="ProtNLM"/>
    </source>
</evidence>
<proteinExistence type="predicted"/>
<keyword evidence="2" id="KW-1185">Reference proteome</keyword>
<dbReference type="HOGENOM" id="CLU_104293_3_0_1"/>
<gene>
    <name evidence="1" type="ORF">PAXINDRAFT_39181</name>
</gene>
<evidence type="ECO:0000313" key="1">
    <source>
        <dbReference type="EMBL" id="KIJ10562.1"/>
    </source>
</evidence>
<protein>
    <recommendedName>
        <fullName evidence="3">Retrotransposon Copia-like N-terminal domain-containing protein</fullName>
    </recommendedName>
</protein>